<accession>A0A419DED8</accession>
<dbReference type="EMBL" id="QZJW01000019">
    <property type="protein sequence ID" value="RJO61474.1"/>
    <property type="molecule type" value="Genomic_DNA"/>
</dbReference>
<organism evidence="1 2">
    <name type="scientific">candidate division WS5 bacterium</name>
    <dbReference type="NCBI Taxonomy" id="2093353"/>
    <lineage>
        <taxon>Bacteria</taxon>
        <taxon>candidate division WS5</taxon>
    </lineage>
</organism>
<proteinExistence type="predicted"/>
<sequence length="98" mass="10880">MSKKHKKKRQVMSSDGVVLRMYENVPELDAIAELGNCPNCNVRINSMGEGAVKAEVYPAKIRPKPKSGDFWELLAGSEVIDIRRAALFRKPEKIGVPA</sequence>
<dbReference type="AlphaFoldDB" id="A0A419DED8"/>
<dbReference type="Proteomes" id="UP000285655">
    <property type="component" value="Unassembled WGS sequence"/>
</dbReference>
<reference evidence="1 2" key="1">
    <citation type="journal article" date="2017" name="ISME J.">
        <title>Energy and carbon metabolisms in a deep terrestrial subsurface fluid microbial community.</title>
        <authorList>
            <person name="Momper L."/>
            <person name="Jungbluth S.P."/>
            <person name="Lee M.D."/>
            <person name="Amend J.P."/>
        </authorList>
    </citation>
    <scope>NUCLEOTIDE SEQUENCE [LARGE SCALE GENOMIC DNA]</scope>
    <source>
        <strain evidence="1">SURF_29</strain>
    </source>
</reference>
<comment type="caution">
    <text evidence="1">The sequence shown here is derived from an EMBL/GenBank/DDBJ whole genome shotgun (WGS) entry which is preliminary data.</text>
</comment>
<evidence type="ECO:0000313" key="1">
    <source>
        <dbReference type="EMBL" id="RJO61474.1"/>
    </source>
</evidence>
<name>A0A419DED8_9BACT</name>
<protein>
    <submittedName>
        <fullName evidence="1">Uncharacterized protein</fullName>
    </submittedName>
</protein>
<gene>
    <name evidence="1" type="ORF">C4544_03100</name>
</gene>
<evidence type="ECO:0000313" key="2">
    <source>
        <dbReference type="Proteomes" id="UP000285655"/>
    </source>
</evidence>